<proteinExistence type="predicted"/>
<dbReference type="GO" id="GO:0003677">
    <property type="term" value="F:DNA binding"/>
    <property type="evidence" value="ECO:0007669"/>
    <property type="project" value="InterPro"/>
</dbReference>
<organism evidence="1 2">
    <name type="scientific">Pseudomonas cannabina</name>
    <dbReference type="NCBI Taxonomy" id="86840"/>
    <lineage>
        <taxon>Bacteria</taxon>
        <taxon>Pseudomonadati</taxon>
        <taxon>Pseudomonadota</taxon>
        <taxon>Gammaproteobacteria</taxon>
        <taxon>Pseudomonadales</taxon>
        <taxon>Pseudomonadaceae</taxon>
        <taxon>Pseudomonas</taxon>
    </lineage>
</organism>
<comment type="caution">
    <text evidence="1">The sequence shown here is derived from an EMBL/GenBank/DDBJ whole genome shotgun (WGS) entry which is preliminary data.</text>
</comment>
<evidence type="ECO:0000313" key="1">
    <source>
        <dbReference type="EMBL" id="RMN83855.1"/>
    </source>
</evidence>
<gene>
    <name evidence="1" type="ORF">ALQ53_200042</name>
</gene>
<dbReference type="Gene3D" id="1.10.443.10">
    <property type="entry name" value="Intergrase catalytic core"/>
    <property type="match status" value="1"/>
</dbReference>
<sequence length="503" mass="56329">MLDPSSLTRLAALFPTHHTAQTPYIPPRIWRYQINRLRECLDDFLSHREQVEACYRFCFAAYEHNQRVSERTACVNALPFSGHNQKLSGSKTGLRFLGAFADTAKRFGIFELLERWVGGSGGLQVTALTSYLKLVNGAGLAYILNFSLMRVEEAWNLRAGCLDIEHDKSFGDIFLLRGQTTKTLSDSDAVWVTSPSVAVAVKAMEVISLFRTLFAPLEAARDLAGRYLTDFSYEPWSSLRNRGNHSLRPSIRPYADLSRQYGKLFDLERLRITTEDLKLARLATPTLTEEYQVGAVWPLAWHQLRRTGAVNMQASGLVSDASLQYQLKHVTRAMSLYYGQNHSQLRLEVKAHTLYVRTMYETLGRELQQLTSERFVSPHGQKRKAEIVRLISPEDAKKMIGLAKKGAVACRPIILGVCSSREPCPYGGIDNIAHCGGGDSADARPCPDVLYDSERLGAVDDLEHVLKERLATAQNGSPLMESLMAQQRSVESFRRVVGTANGR</sequence>
<protein>
    <submittedName>
        <fullName evidence="1">Uncharacterized protein</fullName>
    </submittedName>
</protein>
<dbReference type="EMBL" id="RBPH01000058">
    <property type="protein sequence ID" value="RMN83855.1"/>
    <property type="molecule type" value="Genomic_DNA"/>
</dbReference>
<reference evidence="1 2" key="1">
    <citation type="submission" date="2018-08" db="EMBL/GenBank/DDBJ databases">
        <title>Recombination of ecologically and evolutionarily significant loci maintains genetic cohesion in the Pseudomonas syringae species complex.</title>
        <authorList>
            <person name="Dillon M."/>
            <person name="Thakur S."/>
            <person name="Almeida R.N.D."/>
            <person name="Weir B.S."/>
            <person name="Guttman D.S."/>
        </authorList>
    </citation>
    <scope>NUCLEOTIDE SEQUENCE [LARGE SCALE GENOMIC DNA]</scope>
    <source>
        <strain evidence="1 2">ICMP 15201</strain>
    </source>
</reference>
<evidence type="ECO:0000313" key="2">
    <source>
        <dbReference type="Proteomes" id="UP000269335"/>
    </source>
</evidence>
<dbReference type="InterPro" id="IPR013762">
    <property type="entry name" value="Integrase-like_cat_sf"/>
</dbReference>
<dbReference type="AlphaFoldDB" id="A0AB37QDF9"/>
<dbReference type="GO" id="GO:0006310">
    <property type="term" value="P:DNA recombination"/>
    <property type="evidence" value="ECO:0007669"/>
    <property type="project" value="InterPro"/>
</dbReference>
<dbReference type="Proteomes" id="UP000269335">
    <property type="component" value="Unassembled WGS sequence"/>
</dbReference>
<accession>A0AB37QDF9</accession>
<name>A0AB37QDF9_PSECA</name>
<dbReference type="GO" id="GO:0015074">
    <property type="term" value="P:DNA integration"/>
    <property type="evidence" value="ECO:0007669"/>
    <property type="project" value="InterPro"/>
</dbReference>